<dbReference type="KEGG" id="dmm:dnm_084720"/>
<protein>
    <submittedName>
        <fullName evidence="1">Uncharacterized protein</fullName>
    </submittedName>
</protein>
<name>A0A975BVH6_9BACT</name>
<evidence type="ECO:0000313" key="1">
    <source>
        <dbReference type="EMBL" id="QTA92393.1"/>
    </source>
</evidence>
<accession>A0A975BVH6</accession>
<sequence>MISVIMIQKCGRGIFGIFRFNELTGRNCNRVLRRRRDFLKITKAEKVISPSPLSKTINSRSKVRNFFLSNAYKIQTIKLECDRNRPSE</sequence>
<gene>
    <name evidence="1" type="ORF">dnm_084720</name>
</gene>
<dbReference type="EMBL" id="CP061800">
    <property type="protein sequence ID" value="QTA92393.1"/>
    <property type="molecule type" value="Genomic_DNA"/>
</dbReference>
<reference evidence="1" key="1">
    <citation type="journal article" date="2021" name="Microb. Physiol.">
        <title>Proteogenomic Insights into the Physiology of Marine, Sulfate-Reducing, Filamentous Desulfonema limicola and Desulfonema magnum.</title>
        <authorList>
            <person name="Schnaars V."/>
            <person name="Wohlbrand L."/>
            <person name="Scheve S."/>
            <person name="Hinrichs C."/>
            <person name="Reinhardt R."/>
            <person name="Rabus R."/>
        </authorList>
    </citation>
    <scope>NUCLEOTIDE SEQUENCE</scope>
    <source>
        <strain evidence="1">4be13</strain>
    </source>
</reference>
<proteinExistence type="predicted"/>
<organism evidence="1 2">
    <name type="scientific">Desulfonema magnum</name>
    <dbReference type="NCBI Taxonomy" id="45655"/>
    <lineage>
        <taxon>Bacteria</taxon>
        <taxon>Pseudomonadati</taxon>
        <taxon>Thermodesulfobacteriota</taxon>
        <taxon>Desulfobacteria</taxon>
        <taxon>Desulfobacterales</taxon>
        <taxon>Desulfococcaceae</taxon>
        <taxon>Desulfonema</taxon>
    </lineage>
</organism>
<keyword evidence="2" id="KW-1185">Reference proteome</keyword>
<evidence type="ECO:0000313" key="2">
    <source>
        <dbReference type="Proteomes" id="UP000663722"/>
    </source>
</evidence>
<dbReference type="AlphaFoldDB" id="A0A975BVH6"/>
<dbReference type="Proteomes" id="UP000663722">
    <property type="component" value="Chromosome"/>
</dbReference>